<name>A0A4Z1CG21_9GAMM</name>
<dbReference type="Gene3D" id="1.20.910.10">
    <property type="entry name" value="Heme oxygenase-like"/>
    <property type="match status" value="1"/>
</dbReference>
<proteinExistence type="predicted"/>
<dbReference type="Proteomes" id="UP000298325">
    <property type="component" value="Unassembled WGS sequence"/>
</dbReference>
<protein>
    <recommendedName>
        <fullName evidence="3">Heme oxygenase</fullName>
    </recommendedName>
</protein>
<gene>
    <name evidence="1" type="ORF">E5Q11_11100</name>
</gene>
<organism evidence="1 2">
    <name type="scientific">Marinobacter confluentis</name>
    <dbReference type="NCBI Taxonomy" id="1697557"/>
    <lineage>
        <taxon>Bacteria</taxon>
        <taxon>Pseudomonadati</taxon>
        <taxon>Pseudomonadota</taxon>
        <taxon>Gammaproteobacteria</taxon>
        <taxon>Pseudomonadales</taxon>
        <taxon>Marinobacteraceae</taxon>
        <taxon>Marinobacter</taxon>
    </lineage>
</organism>
<evidence type="ECO:0008006" key="3">
    <source>
        <dbReference type="Google" id="ProtNLM"/>
    </source>
</evidence>
<comment type="caution">
    <text evidence="1">The sequence shown here is derived from an EMBL/GenBank/DDBJ whole genome shotgun (WGS) entry which is preliminary data.</text>
</comment>
<dbReference type="SUPFAM" id="SSF48613">
    <property type="entry name" value="Heme oxygenase-like"/>
    <property type="match status" value="1"/>
</dbReference>
<dbReference type="CDD" id="cd19166">
    <property type="entry name" value="HemeO-bac"/>
    <property type="match status" value="1"/>
</dbReference>
<dbReference type="EMBL" id="SRPF01000003">
    <property type="protein sequence ID" value="TGN39194.1"/>
    <property type="molecule type" value="Genomic_DNA"/>
</dbReference>
<keyword evidence="2" id="KW-1185">Reference proteome</keyword>
<dbReference type="InterPro" id="IPR016084">
    <property type="entry name" value="Haem_Oase-like_multi-hlx"/>
</dbReference>
<evidence type="ECO:0000313" key="1">
    <source>
        <dbReference type="EMBL" id="TGN39194.1"/>
    </source>
</evidence>
<evidence type="ECO:0000313" key="2">
    <source>
        <dbReference type="Proteomes" id="UP000298325"/>
    </source>
</evidence>
<sequence length="223" mass="25270">MGTTQTARLSLFPGLPFWKTPGQNGRLPAMLNHVAELRTSTRPLHQKLEDTQCALAIMNPLLQPAEYLELLKWWHRHWKVLEHLERRLRPDHADTLLIPQRRSAKAEADIQALAGLLNLPPDDNDYDSWPEPDIPGASGSWEGLAYVMKGSELGSKMIKKQLQTSLIGTPAINHLGFFDSAPDQPAWPVVIHRLEELLEQPLTRMQCIASANRIFEWLIRSAL</sequence>
<reference evidence="1 2" key="1">
    <citation type="submission" date="2019-04" db="EMBL/GenBank/DDBJ databases">
        <authorList>
            <person name="Park S."/>
            <person name="Yoon J.-H."/>
        </authorList>
    </citation>
    <scope>NUCLEOTIDE SEQUENCE [LARGE SCALE GENOMIC DNA]</scope>
    <source>
        <strain evidence="1 2">HJM-18</strain>
    </source>
</reference>
<accession>A0A4Z1CG21</accession>
<dbReference type="AlphaFoldDB" id="A0A4Z1CG21"/>